<dbReference type="InterPro" id="IPR011012">
    <property type="entry name" value="Longin-like_dom_sf"/>
</dbReference>
<dbReference type="PANTHER" id="PTHR11753">
    <property type="entry name" value="ADAPTOR COMPLEXES SMALL SUBUNIT FAMILY"/>
    <property type="match status" value="1"/>
</dbReference>
<comment type="subcellular location">
    <subcellularLocation>
        <location evidence="1">Endomembrane system</location>
    </subcellularLocation>
</comment>
<dbReference type="Gene3D" id="3.30.450.60">
    <property type="match status" value="1"/>
</dbReference>
<evidence type="ECO:0000256" key="1">
    <source>
        <dbReference type="ARBA" id="ARBA00004308"/>
    </source>
</evidence>
<evidence type="ECO:0000313" key="8">
    <source>
        <dbReference type="EMBL" id="CAD2216447.1"/>
    </source>
</evidence>
<dbReference type="VEuPathDB" id="TriTrypDB:ADEAN_000390900"/>
<keyword evidence="3 6" id="KW-0813">Transport</keyword>
<evidence type="ECO:0000313" key="9">
    <source>
        <dbReference type="Proteomes" id="UP000515908"/>
    </source>
</evidence>
<evidence type="ECO:0000256" key="6">
    <source>
        <dbReference type="PIRNR" id="PIRNR015588"/>
    </source>
</evidence>
<dbReference type="Pfam" id="PF01217">
    <property type="entry name" value="Clat_adaptor_s"/>
    <property type="match status" value="1"/>
</dbReference>
<dbReference type="Proteomes" id="UP000515908">
    <property type="component" value="Chromosome 06"/>
</dbReference>
<protein>
    <recommendedName>
        <fullName evidence="6">AP complex subunit sigma</fullName>
    </recommendedName>
</protein>
<evidence type="ECO:0000256" key="5">
    <source>
        <dbReference type="ARBA" id="ARBA00023136"/>
    </source>
</evidence>
<dbReference type="OrthoDB" id="371463at2759"/>
<dbReference type="InterPro" id="IPR016635">
    <property type="entry name" value="AP_complex_ssu"/>
</dbReference>
<proteinExistence type="inferred from homology"/>
<keyword evidence="4 6" id="KW-0653">Protein transport</keyword>
<dbReference type="EMBL" id="LR877150">
    <property type="protein sequence ID" value="CAD2216447.1"/>
    <property type="molecule type" value="Genomic_DNA"/>
</dbReference>
<comment type="similarity">
    <text evidence="2 6">Belongs to the adaptor complexes small subunit family.</text>
</comment>
<feature type="domain" description="AP complex mu/sigma subunit" evidence="7">
    <location>
        <begin position="2"/>
        <end position="89"/>
    </location>
</feature>
<dbReference type="InterPro" id="IPR022775">
    <property type="entry name" value="AP_mu_sigma_su"/>
</dbReference>
<reference evidence="8 9" key="1">
    <citation type="submission" date="2020-08" db="EMBL/GenBank/DDBJ databases">
        <authorList>
            <person name="Newling K."/>
            <person name="Davey J."/>
            <person name="Forrester S."/>
        </authorList>
    </citation>
    <scope>NUCLEOTIDE SEQUENCE [LARGE SCALE GENOMIC DNA]</scope>
    <source>
        <strain evidence="9">Crithidia deanei Carvalho (ATCC PRA-265)</strain>
    </source>
</reference>
<dbReference type="PIRSF" id="PIRSF015588">
    <property type="entry name" value="AP_complex_sigma"/>
    <property type="match status" value="1"/>
</dbReference>
<dbReference type="SUPFAM" id="SSF64356">
    <property type="entry name" value="SNARE-like"/>
    <property type="match status" value="1"/>
</dbReference>
<dbReference type="GO" id="GO:0012505">
    <property type="term" value="C:endomembrane system"/>
    <property type="evidence" value="ECO:0007669"/>
    <property type="project" value="UniProtKB-SubCell"/>
</dbReference>
<sequence>MIVYRRYASLFFIVGVNSSFVYCRQNIGDNLLGIYEFIHCAVEALDEYFENVCEIDVMFNVEKVHIVFDEMLSNGYICEINKKNILCPLELGE</sequence>
<keyword evidence="9" id="KW-1185">Reference proteome</keyword>
<dbReference type="AlphaFoldDB" id="A0A7G2CBX5"/>
<organism evidence="8 9">
    <name type="scientific">Angomonas deanei</name>
    <dbReference type="NCBI Taxonomy" id="59799"/>
    <lineage>
        <taxon>Eukaryota</taxon>
        <taxon>Discoba</taxon>
        <taxon>Euglenozoa</taxon>
        <taxon>Kinetoplastea</taxon>
        <taxon>Metakinetoplastina</taxon>
        <taxon>Trypanosomatida</taxon>
        <taxon>Trypanosomatidae</taxon>
        <taxon>Strigomonadinae</taxon>
        <taxon>Angomonas</taxon>
    </lineage>
</organism>
<keyword evidence="5 6" id="KW-0472">Membrane</keyword>
<evidence type="ECO:0000256" key="3">
    <source>
        <dbReference type="ARBA" id="ARBA00022448"/>
    </source>
</evidence>
<evidence type="ECO:0000256" key="4">
    <source>
        <dbReference type="ARBA" id="ARBA00022927"/>
    </source>
</evidence>
<evidence type="ECO:0000259" key="7">
    <source>
        <dbReference type="Pfam" id="PF01217"/>
    </source>
</evidence>
<accession>A0A7G2CBX5</accession>
<evidence type="ECO:0000256" key="2">
    <source>
        <dbReference type="ARBA" id="ARBA00006972"/>
    </source>
</evidence>
<dbReference type="GO" id="GO:0006886">
    <property type="term" value="P:intracellular protein transport"/>
    <property type="evidence" value="ECO:0007669"/>
    <property type="project" value="UniProtKB-UniRule"/>
</dbReference>
<name>A0A7G2CBX5_9TRYP</name>
<gene>
    <name evidence="8" type="ORF">ADEAN_000390900</name>
</gene>